<evidence type="ECO:0000256" key="4">
    <source>
        <dbReference type="ARBA" id="ARBA00022771"/>
    </source>
</evidence>
<evidence type="ECO:0000256" key="6">
    <source>
        <dbReference type="ARBA" id="ARBA00023242"/>
    </source>
</evidence>
<keyword evidence="4 7" id="KW-0863">Zinc-finger</keyword>
<dbReference type="AlphaFoldDB" id="A0A226F6C6"/>
<organism evidence="10 11">
    <name type="scientific">Folsomia candida</name>
    <name type="common">Springtail</name>
    <dbReference type="NCBI Taxonomy" id="158441"/>
    <lineage>
        <taxon>Eukaryota</taxon>
        <taxon>Metazoa</taxon>
        <taxon>Ecdysozoa</taxon>
        <taxon>Arthropoda</taxon>
        <taxon>Hexapoda</taxon>
        <taxon>Collembola</taxon>
        <taxon>Entomobryomorpha</taxon>
        <taxon>Isotomoidea</taxon>
        <taxon>Isotomidae</taxon>
        <taxon>Proisotominae</taxon>
        <taxon>Folsomia</taxon>
    </lineage>
</organism>
<dbReference type="SMART" id="SM00355">
    <property type="entry name" value="ZnF_C2H2"/>
    <property type="match status" value="5"/>
</dbReference>
<protein>
    <submittedName>
        <fullName evidence="10">PR domain zinc finger protein 5</fullName>
    </submittedName>
</protein>
<keyword evidence="2" id="KW-0479">Metal-binding</keyword>
<proteinExistence type="predicted"/>
<evidence type="ECO:0000256" key="7">
    <source>
        <dbReference type="PROSITE-ProRule" id="PRU00042"/>
    </source>
</evidence>
<dbReference type="GO" id="GO:0005634">
    <property type="term" value="C:nucleus"/>
    <property type="evidence" value="ECO:0007669"/>
    <property type="project" value="UniProtKB-SubCell"/>
</dbReference>
<feature type="domain" description="C2H2-type" evidence="9">
    <location>
        <begin position="112"/>
        <end position="140"/>
    </location>
</feature>
<dbReference type="Gene3D" id="3.30.160.60">
    <property type="entry name" value="Classic Zinc Finger"/>
    <property type="match status" value="2"/>
</dbReference>
<keyword evidence="6" id="KW-0539">Nucleus</keyword>
<dbReference type="InterPro" id="IPR013087">
    <property type="entry name" value="Znf_C2H2_type"/>
</dbReference>
<gene>
    <name evidence="10" type="ORF">Fcan01_02811</name>
</gene>
<evidence type="ECO:0000256" key="5">
    <source>
        <dbReference type="ARBA" id="ARBA00022833"/>
    </source>
</evidence>
<reference evidence="10 11" key="1">
    <citation type="submission" date="2015-12" db="EMBL/GenBank/DDBJ databases">
        <title>The genome of Folsomia candida.</title>
        <authorList>
            <person name="Faddeeva A."/>
            <person name="Derks M.F."/>
            <person name="Anvar Y."/>
            <person name="Smit S."/>
            <person name="Van Straalen N."/>
            <person name="Roelofs D."/>
        </authorList>
    </citation>
    <scope>NUCLEOTIDE SEQUENCE [LARGE SCALE GENOMIC DNA]</scope>
    <source>
        <strain evidence="10 11">VU population</strain>
        <tissue evidence="10">Whole body</tissue>
    </source>
</reference>
<comment type="caution">
    <text evidence="10">The sequence shown here is derived from an EMBL/GenBank/DDBJ whole genome shotgun (WGS) entry which is preliminary data.</text>
</comment>
<dbReference type="GO" id="GO:0008270">
    <property type="term" value="F:zinc ion binding"/>
    <property type="evidence" value="ECO:0007669"/>
    <property type="project" value="UniProtKB-KW"/>
</dbReference>
<dbReference type="InterPro" id="IPR036236">
    <property type="entry name" value="Znf_C2H2_sf"/>
</dbReference>
<accession>A0A226F6C6</accession>
<keyword evidence="5" id="KW-0862">Zinc</keyword>
<feature type="region of interest" description="Disordered" evidence="8">
    <location>
        <begin position="520"/>
        <end position="539"/>
    </location>
</feature>
<feature type="compositionally biased region" description="Polar residues" evidence="8">
    <location>
        <begin position="560"/>
        <end position="574"/>
    </location>
</feature>
<evidence type="ECO:0000256" key="8">
    <source>
        <dbReference type="SAM" id="MobiDB-lite"/>
    </source>
</evidence>
<evidence type="ECO:0000313" key="11">
    <source>
        <dbReference type="Proteomes" id="UP000198287"/>
    </source>
</evidence>
<dbReference type="PROSITE" id="PS50157">
    <property type="entry name" value="ZINC_FINGER_C2H2_2"/>
    <property type="match status" value="3"/>
</dbReference>
<feature type="domain" description="C2H2-type" evidence="9">
    <location>
        <begin position="15"/>
        <end position="43"/>
    </location>
</feature>
<keyword evidence="11" id="KW-1185">Reference proteome</keyword>
<keyword evidence="3" id="KW-0677">Repeat</keyword>
<feature type="compositionally biased region" description="Acidic residues" evidence="8">
    <location>
        <begin position="522"/>
        <end position="535"/>
    </location>
</feature>
<comment type="subcellular location">
    <subcellularLocation>
        <location evidence="1">Nucleus</location>
    </subcellularLocation>
</comment>
<name>A0A226F6C6_FOLCA</name>
<evidence type="ECO:0000256" key="1">
    <source>
        <dbReference type="ARBA" id="ARBA00004123"/>
    </source>
</evidence>
<dbReference type="Pfam" id="PF13912">
    <property type="entry name" value="zf-C2H2_6"/>
    <property type="match status" value="1"/>
</dbReference>
<sequence>MDNALKNNNRAGGELKCSLCDRKYKSVGTLKVHMRRSHENRGKFVCNMCNNKFDSKFVLTQHMKTNKCVSSQQENSKAKRKIKCKFCTATFEKQNALTLHLRREHYDAVYKIKCPECDKKFPNHAGLTTHKNNYHSGRENLHCPYCPFESLIKSNLKRHVDETHSEDTTKKAEVKTAQLSPAEISLENYRRYKANPGDKVVPSVIIKSEYYLKLTKQQFQKLEPDRLKTPVVFDEVNGPRHKAGWGYKSEDKTSDISYVPLTETEQVTSKKIFGYIWRDGVTFEIVEVYFGLNEEDSKIATKNKWKILVRYKNKGCTDRILFKKGYFFDSEEAFEVPGMVATSKWAAGQLKSFTRNETGSICSIKPKECYVWLSKYLEQLRAALRSVNDHWLGPVVTFQLDDKEELILARRDLEKVRGEMCEMDIGFTDKLSILTAENSNLTVENSNLTEENCKLQLRLKSWKKKQQDAKNANRLLLVQRGRQSSNEDVPCFFPVTFKMEEDGNLDQGTEPNFDIFRKESVQDEESSSDDDDDGVEYNRVPTVSDLIKVVTKVLDRSESSTETNPNGANPNQETDPCDEKTERNRKVFVVKLCD</sequence>
<feature type="domain" description="C2H2-type" evidence="9">
    <location>
        <begin position="82"/>
        <end position="105"/>
    </location>
</feature>
<dbReference type="PANTHER" id="PTHR24406">
    <property type="entry name" value="TRANSCRIPTIONAL REPRESSOR CTCFL-RELATED"/>
    <property type="match status" value="1"/>
</dbReference>
<evidence type="ECO:0000256" key="2">
    <source>
        <dbReference type="ARBA" id="ARBA00022723"/>
    </source>
</evidence>
<dbReference type="Proteomes" id="UP000198287">
    <property type="component" value="Unassembled WGS sequence"/>
</dbReference>
<dbReference type="Pfam" id="PF00096">
    <property type="entry name" value="zf-C2H2"/>
    <property type="match status" value="2"/>
</dbReference>
<feature type="region of interest" description="Disordered" evidence="8">
    <location>
        <begin position="554"/>
        <end position="582"/>
    </location>
</feature>
<dbReference type="OrthoDB" id="6077919at2759"/>
<dbReference type="EMBL" id="LNIX01000001">
    <property type="protein sequence ID" value="OXA65004.1"/>
    <property type="molecule type" value="Genomic_DNA"/>
</dbReference>
<dbReference type="SUPFAM" id="SSF57667">
    <property type="entry name" value="beta-beta-alpha zinc fingers"/>
    <property type="match status" value="2"/>
</dbReference>
<dbReference type="InterPro" id="IPR050888">
    <property type="entry name" value="ZnF_C2H2-type_TF"/>
</dbReference>
<dbReference type="PROSITE" id="PS00028">
    <property type="entry name" value="ZINC_FINGER_C2H2_1"/>
    <property type="match status" value="3"/>
</dbReference>
<evidence type="ECO:0000256" key="3">
    <source>
        <dbReference type="ARBA" id="ARBA00022737"/>
    </source>
</evidence>
<evidence type="ECO:0000313" key="10">
    <source>
        <dbReference type="EMBL" id="OXA65004.1"/>
    </source>
</evidence>
<evidence type="ECO:0000259" key="9">
    <source>
        <dbReference type="PROSITE" id="PS50157"/>
    </source>
</evidence>